<dbReference type="EMBL" id="FN654276">
    <property type="protein sequence ID" value="CBY30439.1"/>
    <property type="molecule type" value="Genomic_DNA"/>
</dbReference>
<reference evidence="2" key="1">
    <citation type="journal article" date="2010" name="Science">
        <title>Plasticity of animal genome architecture unmasked by rapid evolution of a pelagic tunicate.</title>
        <authorList>
            <person name="Denoeud F."/>
            <person name="Henriet S."/>
            <person name="Mungpakdee S."/>
            <person name="Aury J.M."/>
            <person name="Da Silva C."/>
            <person name="Brinkmann H."/>
            <person name="Mikhaleva J."/>
            <person name="Olsen L.C."/>
            <person name="Jubin C."/>
            <person name="Canestro C."/>
            <person name="Bouquet J.M."/>
            <person name="Danks G."/>
            <person name="Poulain J."/>
            <person name="Campsteijn C."/>
            <person name="Adamski M."/>
            <person name="Cross I."/>
            <person name="Yadetie F."/>
            <person name="Muffato M."/>
            <person name="Louis A."/>
            <person name="Butcher S."/>
            <person name="Tsagkogeorga G."/>
            <person name="Konrad A."/>
            <person name="Singh S."/>
            <person name="Jensen M.F."/>
            <person name="Cong E.H."/>
            <person name="Eikeseth-Otteraa H."/>
            <person name="Noel B."/>
            <person name="Anthouard V."/>
            <person name="Porcel B.M."/>
            <person name="Kachouri-Lafond R."/>
            <person name="Nishino A."/>
            <person name="Ugolini M."/>
            <person name="Chourrout P."/>
            <person name="Nishida H."/>
            <person name="Aasland R."/>
            <person name="Huzurbazar S."/>
            <person name="Westhof E."/>
            <person name="Delsuc F."/>
            <person name="Lehrach H."/>
            <person name="Reinhardt R."/>
            <person name="Weissenbach J."/>
            <person name="Roy S.W."/>
            <person name="Artiguenave F."/>
            <person name="Postlethwait J.H."/>
            <person name="Manak J.R."/>
            <person name="Thompson E.M."/>
            <person name="Jaillon O."/>
            <person name="Du Pasquier L."/>
            <person name="Boudinot P."/>
            <person name="Liberles D.A."/>
            <person name="Volff J.N."/>
            <person name="Philippe H."/>
            <person name="Lenhard B."/>
            <person name="Roest Crollius H."/>
            <person name="Wincker P."/>
            <person name="Chourrout D."/>
        </authorList>
    </citation>
    <scope>NUCLEOTIDE SEQUENCE [LARGE SCALE GENOMIC DNA]</scope>
</reference>
<accession>E4Y441</accession>
<proteinExistence type="predicted"/>
<protein>
    <submittedName>
        <fullName evidence="2">Uncharacterized protein</fullName>
    </submittedName>
</protein>
<dbReference type="AlphaFoldDB" id="E4Y441"/>
<name>E4Y441_OIKDI</name>
<evidence type="ECO:0000256" key="1">
    <source>
        <dbReference type="SAM" id="MobiDB-lite"/>
    </source>
</evidence>
<feature type="compositionally biased region" description="Low complexity" evidence="1">
    <location>
        <begin position="96"/>
        <end position="109"/>
    </location>
</feature>
<feature type="region of interest" description="Disordered" evidence="1">
    <location>
        <begin position="94"/>
        <end position="120"/>
    </location>
</feature>
<sequence length="505" mass="55994">MKTGLFLASLIQEGHIFVPSLNHSPLFEKSLIYFTLESSANPRVRRQGINPSEKGFYGSWDWFIDRIQKDSGITTTKRTTTTAAPPFRRSDFLRTGGSSSFSSGNSRVSQEQENNFKGAKGKQVLGEDIPWFRANQQPEKKFQQLLSDVGDVFKQQVSINQPKSNSQFSTRSGPSSVNSGFFKNNGITRYEADGDALVKPKPFQFIDDMGRTALQYNAFDELGSGDDKGEQPRTTSFSAELPAMYKPDYSAEKPSSSGFTFQTSVERADYGHGSYNSAIDEYGSYDPNYVPTPVVDNTPIPVSLTQEWPSNPNALGGAIFEVMNFIFGDAGTCYIRLPVAVYWFHVFNAHVDPIGSDPSSGVYALVAANQAFEGVSTLDFIVNFIGDDYRFGAESIELSCDSSQKWTTSLLSFPGNTNGDKARTNVRAYDGFDGKKVVIQFIYDVEGFYVDDPRIMFEPASGIGNTFTLSQIDGTYLEELWFGWHYVPGGWFSAADVLVGYFDDN</sequence>
<organism evidence="2">
    <name type="scientific">Oikopleura dioica</name>
    <name type="common">Tunicate</name>
    <dbReference type="NCBI Taxonomy" id="34765"/>
    <lineage>
        <taxon>Eukaryota</taxon>
        <taxon>Metazoa</taxon>
        <taxon>Chordata</taxon>
        <taxon>Tunicata</taxon>
        <taxon>Appendicularia</taxon>
        <taxon>Copelata</taxon>
        <taxon>Oikopleuridae</taxon>
        <taxon>Oikopleura</taxon>
    </lineage>
</organism>
<gene>
    <name evidence="2" type="ORF">GSOID_T00018306001</name>
</gene>
<dbReference type="Proteomes" id="UP000011014">
    <property type="component" value="Unassembled WGS sequence"/>
</dbReference>
<evidence type="ECO:0000313" key="2">
    <source>
        <dbReference type="EMBL" id="CBY30439.1"/>
    </source>
</evidence>